<dbReference type="EMBL" id="KZ395410">
    <property type="protein sequence ID" value="PIO54542.1"/>
    <property type="molecule type" value="Genomic_DNA"/>
</dbReference>
<dbReference type="AlphaFoldDB" id="A0A2G9TAH0"/>
<feature type="non-terminal residue" evidence="1">
    <location>
        <position position="1"/>
    </location>
</feature>
<proteinExistence type="predicted"/>
<keyword evidence="2" id="KW-1185">Reference proteome</keyword>
<dbReference type="OrthoDB" id="269227at2759"/>
<reference evidence="1 2" key="1">
    <citation type="submission" date="2015-09" db="EMBL/GenBank/DDBJ databases">
        <title>Draft genome of the parasitic nematode Teladorsagia circumcincta isolate WARC Sus (inbred).</title>
        <authorList>
            <person name="Mitreva M."/>
        </authorList>
    </citation>
    <scope>NUCLEOTIDE SEQUENCE [LARGE SCALE GENOMIC DNA]</scope>
    <source>
        <strain evidence="1 2">S</strain>
    </source>
</reference>
<protein>
    <submittedName>
        <fullName evidence="1">Uncharacterized protein</fullName>
    </submittedName>
</protein>
<evidence type="ECO:0000313" key="2">
    <source>
        <dbReference type="Proteomes" id="UP000230423"/>
    </source>
</evidence>
<name>A0A2G9TAH0_TELCI</name>
<evidence type="ECO:0000313" key="1">
    <source>
        <dbReference type="EMBL" id="PIO54542.1"/>
    </source>
</evidence>
<dbReference type="Proteomes" id="UP000230423">
    <property type="component" value="Unassembled WGS sequence"/>
</dbReference>
<gene>
    <name evidence="1" type="ORF">TELCIR_24094</name>
</gene>
<organism evidence="1 2">
    <name type="scientific">Teladorsagia circumcincta</name>
    <name type="common">Brown stomach worm</name>
    <name type="synonym">Ostertagia circumcincta</name>
    <dbReference type="NCBI Taxonomy" id="45464"/>
    <lineage>
        <taxon>Eukaryota</taxon>
        <taxon>Metazoa</taxon>
        <taxon>Ecdysozoa</taxon>
        <taxon>Nematoda</taxon>
        <taxon>Chromadorea</taxon>
        <taxon>Rhabditida</taxon>
        <taxon>Rhabditina</taxon>
        <taxon>Rhabditomorpha</taxon>
        <taxon>Strongyloidea</taxon>
        <taxon>Trichostrongylidae</taxon>
        <taxon>Teladorsagia</taxon>
    </lineage>
</organism>
<accession>A0A2G9TAH0</accession>
<sequence>IGAQERLRVSMGSLAEKTLTGIRADVSATLQEFGICAEDADAIVVRAVPEASNGQTAPVCDLQKLFRELRSLGCKLALCTADSRY</sequence>